<name>A0A846HDM5_9CYAN</name>
<dbReference type="AlphaFoldDB" id="A0A846HDM5"/>
<dbReference type="Proteomes" id="UP000031549">
    <property type="component" value="Unassembled WGS sequence"/>
</dbReference>
<keyword evidence="2" id="KW-1185">Reference proteome</keyword>
<protein>
    <submittedName>
        <fullName evidence="1">Uncharacterized protein</fullName>
    </submittedName>
</protein>
<reference evidence="1 2" key="1">
    <citation type="journal article" date="2015" name="Genome Announc.">
        <title>Draft Genome Sequence of Cyanobacterium Hassallia byssoidea Strain VB512170, Isolated from Monuments in India.</title>
        <authorList>
            <person name="Singh D."/>
            <person name="Chandrababunaidu M.M."/>
            <person name="Panda A."/>
            <person name="Sen D."/>
            <person name="Bhattacharyya S."/>
            <person name="Adhikary S.P."/>
            <person name="Tripathy S."/>
        </authorList>
    </citation>
    <scope>NUCLEOTIDE SEQUENCE [LARGE SCALE GENOMIC DNA]</scope>
    <source>
        <strain evidence="1 2">VB512170</strain>
    </source>
</reference>
<gene>
    <name evidence="1" type="ORF">PI95_023370</name>
</gene>
<evidence type="ECO:0000313" key="1">
    <source>
        <dbReference type="EMBL" id="NEU75416.1"/>
    </source>
</evidence>
<sequence>MVTVTLTAVATAIATTLWTKAQEKIGENIGDATWTLGGKLIEKLRQKNKSPLLTSAVQANEPQRLDYGQAVLELKAAADADPEIAQAVVEVETAAKAEPKLTQKIQEIENTLKSQQPTIQNLTQLAEKIGKEYDVKFPDDCPFPNDVEILLTDLP</sequence>
<comment type="caution">
    <text evidence="1">The sequence shown here is derived from an EMBL/GenBank/DDBJ whole genome shotgun (WGS) entry which is preliminary data.</text>
</comment>
<dbReference type="RefSeq" id="WP_163519122.1">
    <property type="nucleotide sequence ID" value="NZ_JTCM02000068.1"/>
</dbReference>
<dbReference type="EMBL" id="JTCM02000068">
    <property type="protein sequence ID" value="NEU75416.1"/>
    <property type="molecule type" value="Genomic_DNA"/>
</dbReference>
<evidence type="ECO:0000313" key="2">
    <source>
        <dbReference type="Proteomes" id="UP000031549"/>
    </source>
</evidence>
<organism evidence="1 2">
    <name type="scientific">Hassallia byssoidea VB512170</name>
    <dbReference type="NCBI Taxonomy" id="1304833"/>
    <lineage>
        <taxon>Bacteria</taxon>
        <taxon>Bacillati</taxon>
        <taxon>Cyanobacteriota</taxon>
        <taxon>Cyanophyceae</taxon>
        <taxon>Nostocales</taxon>
        <taxon>Tolypothrichaceae</taxon>
        <taxon>Hassallia</taxon>
    </lineage>
</organism>
<proteinExistence type="predicted"/>
<accession>A0A846HDM5</accession>